<comment type="subunit">
    <text evidence="4 8">Monomer.</text>
</comment>
<comment type="catalytic activity">
    <reaction evidence="7 8">
        <text>4 porphobilinogen + H2O = hydroxymethylbilane + 4 NH4(+)</text>
        <dbReference type="Rhea" id="RHEA:13185"/>
        <dbReference type="ChEBI" id="CHEBI:15377"/>
        <dbReference type="ChEBI" id="CHEBI:28938"/>
        <dbReference type="ChEBI" id="CHEBI:57845"/>
        <dbReference type="ChEBI" id="CHEBI:58126"/>
        <dbReference type="EC" id="2.5.1.61"/>
    </reaction>
</comment>
<dbReference type="PIRSF" id="PIRSF001438">
    <property type="entry name" value="4pyrrol_synth_OHMeBilane_synth"/>
    <property type="match status" value="1"/>
</dbReference>
<dbReference type="EMBL" id="CP000473">
    <property type="protein sequence ID" value="ABJ84156.1"/>
    <property type="molecule type" value="Genomic_DNA"/>
</dbReference>
<reference evidence="11" key="1">
    <citation type="submission" date="2006-10" db="EMBL/GenBank/DDBJ databases">
        <title>Complete sequence of Solibacter usitatus Ellin6076.</title>
        <authorList>
            <consortium name="US DOE Joint Genome Institute"/>
            <person name="Copeland A."/>
            <person name="Lucas S."/>
            <person name="Lapidus A."/>
            <person name="Barry K."/>
            <person name="Detter J.C."/>
            <person name="Glavina del Rio T."/>
            <person name="Hammon N."/>
            <person name="Israni S."/>
            <person name="Dalin E."/>
            <person name="Tice H."/>
            <person name="Pitluck S."/>
            <person name="Thompson L.S."/>
            <person name="Brettin T."/>
            <person name="Bruce D."/>
            <person name="Han C."/>
            <person name="Tapia R."/>
            <person name="Gilna P."/>
            <person name="Schmutz J."/>
            <person name="Larimer F."/>
            <person name="Land M."/>
            <person name="Hauser L."/>
            <person name="Kyrpides N."/>
            <person name="Mikhailova N."/>
            <person name="Janssen P.H."/>
            <person name="Kuske C.R."/>
            <person name="Richardson P."/>
        </authorList>
    </citation>
    <scope>NUCLEOTIDE SEQUENCE</scope>
    <source>
        <strain evidence="11">Ellin6076</strain>
    </source>
</reference>
<dbReference type="InterPro" id="IPR022417">
    <property type="entry name" value="Porphobilin_deaminase_N"/>
</dbReference>
<evidence type="ECO:0000256" key="8">
    <source>
        <dbReference type="HAMAP-Rule" id="MF_00260"/>
    </source>
</evidence>
<dbReference type="SUPFAM" id="SSF53850">
    <property type="entry name" value="Periplasmic binding protein-like II"/>
    <property type="match status" value="1"/>
</dbReference>
<dbReference type="PANTHER" id="PTHR11557">
    <property type="entry name" value="PORPHOBILINOGEN DEAMINASE"/>
    <property type="match status" value="1"/>
</dbReference>
<keyword evidence="5 8" id="KW-0808">Transferase</keyword>
<proteinExistence type="inferred from homology"/>
<dbReference type="FunFam" id="3.40.190.10:FF:000004">
    <property type="entry name" value="Porphobilinogen deaminase"/>
    <property type="match status" value="1"/>
</dbReference>
<dbReference type="eggNOG" id="COG0181">
    <property type="taxonomic scope" value="Bacteria"/>
</dbReference>
<dbReference type="InterPro" id="IPR022418">
    <property type="entry name" value="Porphobilinogen_deaminase_C"/>
</dbReference>
<evidence type="ECO:0000256" key="5">
    <source>
        <dbReference type="ARBA" id="ARBA00022679"/>
    </source>
</evidence>
<dbReference type="InterPro" id="IPR000860">
    <property type="entry name" value="HemC"/>
</dbReference>
<comment type="miscellaneous">
    <text evidence="8">The porphobilinogen subunits are added to the dipyrromethane group.</text>
</comment>
<dbReference type="STRING" id="234267.Acid_3179"/>
<evidence type="ECO:0000256" key="1">
    <source>
        <dbReference type="ARBA" id="ARBA00002869"/>
    </source>
</evidence>
<dbReference type="Gene3D" id="3.30.160.40">
    <property type="entry name" value="Porphobilinogen deaminase, C-terminal domain"/>
    <property type="match status" value="1"/>
</dbReference>
<evidence type="ECO:0000256" key="7">
    <source>
        <dbReference type="ARBA" id="ARBA00048169"/>
    </source>
</evidence>
<dbReference type="FunCoup" id="Q022E4">
    <property type="interactions" value="598"/>
</dbReference>
<dbReference type="PANTHER" id="PTHR11557:SF0">
    <property type="entry name" value="PORPHOBILINOGEN DEAMINASE"/>
    <property type="match status" value="1"/>
</dbReference>
<dbReference type="InParanoid" id="Q022E4"/>
<comment type="cofactor">
    <cofactor evidence="8">
        <name>dipyrromethane</name>
        <dbReference type="ChEBI" id="CHEBI:60342"/>
    </cofactor>
    <text evidence="8">Binds 1 dipyrromethane group covalently.</text>
</comment>
<comment type="pathway">
    <text evidence="2">Porphyrin-containing compound metabolism; protoporphyrin-IX biosynthesis; coproporphyrinogen-III from 5-aminolevulinate: step 2/4.</text>
</comment>
<name>Q022E4_SOLUE</name>
<dbReference type="PRINTS" id="PR00151">
    <property type="entry name" value="PORPHBDMNASE"/>
</dbReference>
<organism evidence="11">
    <name type="scientific">Solibacter usitatus (strain Ellin6076)</name>
    <dbReference type="NCBI Taxonomy" id="234267"/>
    <lineage>
        <taxon>Bacteria</taxon>
        <taxon>Pseudomonadati</taxon>
        <taxon>Acidobacteriota</taxon>
        <taxon>Terriglobia</taxon>
        <taxon>Bryobacterales</taxon>
        <taxon>Solibacteraceae</taxon>
        <taxon>Candidatus Solibacter</taxon>
    </lineage>
</organism>
<dbReference type="HOGENOM" id="CLU_019704_1_0_0"/>
<dbReference type="Pfam" id="PF01379">
    <property type="entry name" value="Porphobil_deam"/>
    <property type="match status" value="1"/>
</dbReference>
<gene>
    <name evidence="8" type="primary">hemC</name>
    <name evidence="11" type="ordered locus">Acid_3179</name>
</gene>
<evidence type="ECO:0000256" key="4">
    <source>
        <dbReference type="ARBA" id="ARBA00011245"/>
    </source>
</evidence>
<dbReference type="KEGG" id="sus:Acid_3179"/>
<dbReference type="GO" id="GO:0006782">
    <property type="term" value="P:protoporphyrinogen IX biosynthetic process"/>
    <property type="evidence" value="ECO:0007669"/>
    <property type="project" value="UniProtKB-UniRule"/>
</dbReference>
<accession>Q022E4</accession>
<dbReference type="NCBIfam" id="TIGR00212">
    <property type="entry name" value="hemC"/>
    <property type="match status" value="1"/>
</dbReference>
<evidence type="ECO:0000259" key="10">
    <source>
        <dbReference type="Pfam" id="PF03900"/>
    </source>
</evidence>
<dbReference type="HAMAP" id="MF_00260">
    <property type="entry name" value="Porphobil_deam"/>
    <property type="match status" value="1"/>
</dbReference>
<feature type="modified residue" description="S-(dipyrrolylmethanemethyl)cysteine" evidence="8">
    <location>
        <position position="229"/>
    </location>
</feature>
<dbReference type="GO" id="GO:0004418">
    <property type="term" value="F:hydroxymethylbilane synthase activity"/>
    <property type="evidence" value="ECO:0007669"/>
    <property type="project" value="UniProtKB-UniRule"/>
</dbReference>
<evidence type="ECO:0000259" key="9">
    <source>
        <dbReference type="Pfam" id="PF01379"/>
    </source>
</evidence>
<comment type="function">
    <text evidence="1 8">Tetrapolymerization of the monopyrrole PBG into the hydroxymethylbilane pre-uroporphyrinogen in several discrete steps.</text>
</comment>
<dbReference type="InterPro" id="IPR036803">
    <property type="entry name" value="Porphobilinogen_deaminase_C_sf"/>
</dbReference>
<dbReference type="FunFam" id="3.40.190.10:FF:000005">
    <property type="entry name" value="Porphobilinogen deaminase"/>
    <property type="match status" value="1"/>
</dbReference>
<evidence type="ECO:0000256" key="6">
    <source>
        <dbReference type="ARBA" id="ARBA00023244"/>
    </source>
</evidence>
<feature type="domain" description="Porphobilinogen deaminase C-terminal" evidence="10">
    <location>
        <begin position="214"/>
        <end position="282"/>
    </location>
</feature>
<protein>
    <recommendedName>
        <fullName evidence="8">Porphobilinogen deaminase</fullName>
        <shortName evidence="8">PBG</shortName>
        <ecNumber evidence="8">2.5.1.61</ecNumber>
    </recommendedName>
    <alternativeName>
        <fullName evidence="8">Hydroxymethylbilane synthase</fullName>
        <shortName evidence="8">HMBS</shortName>
    </alternativeName>
    <alternativeName>
        <fullName evidence="8">Pre-uroporphyrinogen synthase</fullName>
    </alternativeName>
</protein>
<dbReference type="SUPFAM" id="SSF54782">
    <property type="entry name" value="Porphobilinogen deaminase (hydroxymethylbilane synthase), C-terminal domain"/>
    <property type="match status" value="1"/>
</dbReference>
<comment type="similarity">
    <text evidence="3 8">Belongs to the HMBS family.</text>
</comment>
<dbReference type="InterPro" id="IPR022419">
    <property type="entry name" value="Porphobilin_deaminase_cofac_BS"/>
</dbReference>
<dbReference type="Pfam" id="PF03900">
    <property type="entry name" value="Porphobil_deamC"/>
    <property type="match status" value="1"/>
</dbReference>
<dbReference type="PROSITE" id="PS00533">
    <property type="entry name" value="PORPHOBILINOGEN_DEAM"/>
    <property type="match status" value="1"/>
</dbReference>
<dbReference type="EC" id="2.5.1.61" evidence="8"/>
<evidence type="ECO:0000256" key="2">
    <source>
        <dbReference type="ARBA" id="ARBA00004735"/>
    </source>
</evidence>
<dbReference type="Gene3D" id="3.40.190.10">
    <property type="entry name" value="Periplasmic binding protein-like II"/>
    <property type="match status" value="2"/>
</dbReference>
<feature type="domain" description="Porphobilinogen deaminase N-terminal" evidence="9">
    <location>
        <begin position="2"/>
        <end position="198"/>
    </location>
</feature>
<dbReference type="AlphaFoldDB" id="Q022E4"/>
<evidence type="ECO:0000256" key="3">
    <source>
        <dbReference type="ARBA" id="ARBA00005638"/>
    </source>
</evidence>
<sequence>MLVIASRGSQLALWQAHWVEAQLQAAGHECRIEIIKTTGDKITDVPLAKVGTKGLFTKEIEEALLDGRAQLAVHSLKDLPTELPEGLVLGAVPKREDPRDAVIGKTLAELPLGAKVGTSSLRRSAQLKRLRPDLVVESIRGNLDTRLRKLDEGQYDAILLAAAGMKRLGWGARIAEILPPDLMCPAVGQGALAIETRAGFVLPAVLNHADTHTAVLAERGLLGALGGGCQVPIGAHATVAGGRVRLLGLVAAPDGSEIVRAEAEGASGEAAEIGKRLGAELLARGARRILDGVYGVA</sequence>
<dbReference type="GO" id="GO:0005737">
    <property type="term" value="C:cytoplasm"/>
    <property type="evidence" value="ECO:0007669"/>
    <property type="project" value="UniProtKB-UniRule"/>
</dbReference>
<keyword evidence="6 8" id="KW-0627">Porphyrin biosynthesis</keyword>
<dbReference type="OrthoDB" id="9810298at2"/>
<evidence type="ECO:0000313" key="11">
    <source>
        <dbReference type="EMBL" id="ABJ84156.1"/>
    </source>
</evidence>
<dbReference type="CDD" id="cd13646">
    <property type="entry name" value="PBP2_EcHMBS_like"/>
    <property type="match status" value="1"/>
</dbReference>